<reference evidence="1" key="1">
    <citation type="journal article" date="2011" name="PLoS ONE">
        <title>Ralstonia syzygii, the Blood Disease Bacterium and some Asian R. solanacearum strains form a single genomic species despite divergent lifestyles.</title>
        <authorList>
            <person name="Remenant B."/>
            <person name="de Cambiaire J.C."/>
            <person name="Cellier G."/>
            <person name="Jacobs J.M."/>
            <person name="Mangenot S."/>
            <person name="Barbe V."/>
            <person name="Lajus A."/>
            <person name="Vallenet D."/>
            <person name="Medigue C."/>
            <person name="Fegan M."/>
            <person name="Allen C."/>
            <person name="Prior P."/>
        </authorList>
    </citation>
    <scope>NUCLEOTIDE SEQUENCE</scope>
    <source>
        <strain evidence="1">R24</strain>
    </source>
</reference>
<organism evidence="1">
    <name type="scientific">Ralstonia syzygii R24</name>
    <dbReference type="NCBI Taxonomy" id="907261"/>
    <lineage>
        <taxon>Bacteria</taxon>
        <taxon>Pseudomonadati</taxon>
        <taxon>Pseudomonadota</taxon>
        <taxon>Betaproteobacteria</taxon>
        <taxon>Burkholderiales</taxon>
        <taxon>Burkholderiaceae</taxon>
        <taxon>Ralstonia</taxon>
        <taxon>Ralstonia solanacearum species complex</taxon>
    </lineage>
</organism>
<accession>G3A9T3</accession>
<evidence type="ECO:0000313" key="1">
    <source>
        <dbReference type="EMBL" id="CCA88051.1"/>
    </source>
</evidence>
<sequence>MASEGFATYSASGFHLNCRKQPQL</sequence>
<dbReference type="EMBL" id="FR854090">
    <property type="protein sequence ID" value="CCA88051.1"/>
    <property type="molecule type" value="Genomic_DNA"/>
</dbReference>
<gene>
    <name evidence="1" type="ORF">RALSY_mp10590</name>
</gene>
<reference evidence="1" key="2">
    <citation type="submission" date="2011-04" db="EMBL/GenBank/DDBJ databases">
        <authorList>
            <person name="Genoscope - CEA"/>
        </authorList>
    </citation>
    <scope>NUCLEOTIDE SEQUENCE</scope>
    <source>
        <strain evidence="1">R24</strain>
    </source>
</reference>
<proteinExistence type="predicted"/>
<protein>
    <submittedName>
        <fullName evidence="1">Uncharacterized protein</fullName>
    </submittedName>
</protein>
<dbReference type="AlphaFoldDB" id="G3A9T3"/>
<name>G3A9T3_9RALS</name>